<protein>
    <submittedName>
        <fullName evidence="2">Uncharacterized protein</fullName>
    </submittedName>
</protein>
<dbReference type="AlphaFoldDB" id="A0A4R5AAJ9"/>
<evidence type="ECO:0000313" key="2">
    <source>
        <dbReference type="EMBL" id="TDD68136.1"/>
    </source>
</evidence>
<keyword evidence="3" id="KW-1185">Reference proteome</keyword>
<evidence type="ECO:0000313" key="3">
    <source>
        <dbReference type="Proteomes" id="UP000294513"/>
    </source>
</evidence>
<reference evidence="2 3" key="1">
    <citation type="submission" date="2019-03" db="EMBL/GenBank/DDBJ databases">
        <title>Draft genome sequences of novel Actinobacteria.</title>
        <authorList>
            <person name="Sahin N."/>
            <person name="Ay H."/>
            <person name="Saygin H."/>
        </authorList>
    </citation>
    <scope>NUCLEOTIDE SEQUENCE [LARGE SCALE GENOMIC DNA]</scope>
    <source>
        <strain evidence="2 3">H3C3</strain>
    </source>
</reference>
<feature type="compositionally biased region" description="Polar residues" evidence="1">
    <location>
        <begin position="87"/>
        <end position="105"/>
    </location>
</feature>
<feature type="compositionally biased region" description="Basic residues" evidence="1">
    <location>
        <begin position="1"/>
        <end position="14"/>
    </location>
</feature>
<name>A0A4R5AAJ9_9ACTN</name>
<accession>A0A4R5AAJ9</accession>
<evidence type="ECO:0000256" key="1">
    <source>
        <dbReference type="SAM" id="MobiDB-lite"/>
    </source>
</evidence>
<feature type="region of interest" description="Disordered" evidence="1">
    <location>
        <begin position="1"/>
        <end position="105"/>
    </location>
</feature>
<sequence length="105" mass="10767">MDPRSVARRLRTRPGRSAPAPAGWPRGGEGPAARQPRRGGTGRDPRGPFRNRTGPGNAVFPGPVPFVRSSGRAPGPPGGAFGQPASESSLPTRDTPSTMSSSPSA</sequence>
<gene>
    <name evidence="2" type="ORF">E1298_38750</name>
</gene>
<dbReference type="EMBL" id="SMKU01000346">
    <property type="protein sequence ID" value="TDD68136.1"/>
    <property type="molecule type" value="Genomic_DNA"/>
</dbReference>
<proteinExistence type="predicted"/>
<organism evidence="2 3">
    <name type="scientific">Actinomadura rubrisoli</name>
    <dbReference type="NCBI Taxonomy" id="2530368"/>
    <lineage>
        <taxon>Bacteria</taxon>
        <taxon>Bacillati</taxon>
        <taxon>Actinomycetota</taxon>
        <taxon>Actinomycetes</taxon>
        <taxon>Streptosporangiales</taxon>
        <taxon>Thermomonosporaceae</taxon>
        <taxon>Actinomadura</taxon>
    </lineage>
</organism>
<dbReference type="Proteomes" id="UP000294513">
    <property type="component" value="Unassembled WGS sequence"/>
</dbReference>
<comment type="caution">
    <text evidence="2">The sequence shown here is derived from an EMBL/GenBank/DDBJ whole genome shotgun (WGS) entry which is preliminary data.</text>
</comment>